<dbReference type="InterPro" id="IPR000719">
    <property type="entry name" value="Prot_kinase_dom"/>
</dbReference>
<dbReference type="InterPro" id="IPR011009">
    <property type="entry name" value="Kinase-like_dom_sf"/>
</dbReference>
<reference evidence="3" key="2">
    <citation type="submission" date="2015-01" db="EMBL/GenBank/DDBJ databases">
        <title>Evolutionary Origins and Diversification of the Mycorrhizal Mutualists.</title>
        <authorList>
            <consortium name="DOE Joint Genome Institute"/>
            <consortium name="Mycorrhizal Genomics Consortium"/>
            <person name="Kohler A."/>
            <person name="Kuo A."/>
            <person name="Nagy L.G."/>
            <person name="Floudas D."/>
            <person name="Copeland A."/>
            <person name="Barry K.W."/>
            <person name="Cichocki N."/>
            <person name="Veneault-Fourrey C."/>
            <person name="LaButti K."/>
            <person name="Lindquist E.A."/>
            <person name="Lipzen A."/>
            <person name="Lundell T."/>
            <person name="Morin E."/>
            <person name="Murat C."/>
            <person name="Riley R."/>
            <person name="Ohm R."/>
            <person name="Sun H."/>
            <person name="Tunlid A."/>
            <person name="Henrissat B."/>
            <person name="Grigoriev I.V."/>
            <person name="Hibbett D.S."/>
            <person name="Martin F."/>
        </authorList>
    </citation>
    <scope>NUCLEOTIDE SEQUENCE [LARGE SCALE GENOMIC DNA]</scope>
    <source>
        <strain evidence="3">MUT 4182</strain>
    </source>
</reference>
<accession>A0A0C3LR71</accession>
<dbReference type="SUPFAM" id="SSF56112">
    <property type="entry name" value="Protein kinase-like (PK-like)"/>
    <property type="match status" value="1"/>
</dbReference>
<dbReference type="EMBL" id="KN823073">
    <property type="protein sequence ID" value="KIO23877.1"/>
    <property type="molecule type" value="Genomic_DNA"/>
</dbReference>
<evidence type="ECO:0000313" key="3">
    <source>
        <dbReference type="Proteomes" id="UP000054248"/>
    </source>
</evidence>
<dbReference type="PANTHER" id="PTHR11909">
    <property type="entry name" value="CASEIN KINASE-RELATED"/>
    <property type="match status" value="1"/>
</dbReference>
<dbReference type="STRING" id="1051891.A0A0C3LR71"/>
<evidence type="ECO:0000259" key="1">
    <source>
        <dbReference type="PROSITE" id="PS50011"/>
    </source>
</evidence>
<dbReference type="GO" id="GO:0005524">
    <property type="term" value="F:ATP binding"/>
    <property type="evidence" value="ECO:0007669"/>
    <property type="project" value="InterPro"/>
</dbReference>
<evidence type="ECO:0000313" key="2">
    <source>
        <dbReference type="EMBL" id="KIO23877.1"/>
    </source>
</evidence>
<sequence>MAVGHDDSNFGVQVAVKVEPLKCDLPLLEIEAKVFDAMSNEPNFPQKKFLFDTGHYRFLGMEMLGQSAESLRWRHDPQTGKLPIAQVLNFGICALRRLEELHGKGWVHRDIKPDNFITGDAARSKDWFLIDFGFCKRYLDPQTSRHIPQRNGKGCLGTPRYCSLNVHRGREPSRRDDLVALAYCMIYLAKGRLPWQGINKDADIWEETRTIKETTPIVELCQWLPSIFADFLLYCQCLDYEQKPEYKRWRDTFRTSWSEYANPPKYAWAMAPAAPAPVVRDRTCDCPECHRKVIRV</sequence>
<reference evidence="2 3" key="1">
    <citation type="submission" date="2014-04" db="EMBL/GenBank/DDBJ databases">
        <authorList>
            <consortium name="DOE Joint Genome Institute"/>
            <person name="Kuo A."/>
            <person name="Girlanda M."/>
            <person name="Perotto S."/>
            <person name="Kohler A."/>
            <person name="Nagy L.G."/>
            <person name="Floudas D."/>
            <person name="Copeland A."/>
            <person name="Barry K.W."/>
            <person name="Cichocki N."/>
            <person name="Veneault-Fourrey C."/>
            <person name="LaButti K."/>
            <person name="Lindquist E.A."/>
            <person name="Lipzen A."/>
            <person name="Lundell T."/>
            <person name="Morin E."/>
            <person name="Murat C."/>
            <person name="Sun H."/>
            <person name="Tunlid A."/>
            <person name="Henrissat B."/>
            <person name="Grigoriev I.V."/>
            <person name="Hibbett D.S."/>
            <person name="Martin F."/>
            <person name="Nordberg H.P."/>
            <person name="Cantor M.N."/>
            <person name="Hua S.X."/>
        </authorList>
    </citation>
    <scope>NUCLEOTIDE SEQUENCE [LARGE SCALE GENOMIC DNA]</scope>
    <source>
        <strain evidence="2 3">MUT 4182</strain>
    </source>
</reference>
<gene>
    <name evidence="2" type="ORF">M407DRAFT_77610</name>
</gene>
<name>A0A0C3LR71_9AGAM</name>
<dbReference type="OrthoDB" id="3173026at2759"/>
<dbReference type="InterPro" id="IPR050235">
    <property type="entry name" value="CK1_Ser-Thr_kinase"/>
</dbReference>
<proteinExistence type="predicted"/>
<protein>
    <recommendedName>
        <fullName evidence="1">Protein kinase domain-containing protein</fullName>
    </recommendedName>
</protein>
<organism evidence="2 3">
    <name type="scientific">Tulasnella calospora MUT 4182</name>
    <dbReference type="NCBI Taxonomy" id="1051891"/>
    <lineage>
        <taxon>Eukaryota</taxon>
        <taxon>Fungi</taxon>
        <taxon>Dikarya</taxon>
        <taxon>Basidiomycota</taxon>
        <taxon>Agaricomycotina</taxon>
        <taxon>Agaricomycetes</taxon>
        <taxon>Cantharellales</taxon>
        <taxon>Tulasnellaceae</taxon>
        <taxon>Tulasnella</taxon>
    </lineage>
</organism>
<dbReference type="GO" id="GO:0004672">
    <property type="term" value="F:protein kinase activity"/>
    <property type="evidence" value="ECO:0007669"/>
    <property type="project" value="InterPro"/>
</dbReference>
<dbReference type="SMART" id="SM00220">
    <property type="entry name" value="S_TKc"/>
    <property type="match status" value="1"/>
</dbReference>
<dbReference type="HOGENOM" id="CLU_019279_2_0_1"/>
<dbReference type="AlphaFoldDB" id="A0A0C3LR71"/>
<dbReference type="PROSITE" id="PS50011">
    <property type="entry name" value="PROTEIN_KINASE_DOM"/>
    <property type="match status" value="1"/>
</dbReference>
<dbReference type="Proteomes" id="UP000054248">
    <property type="component" value="Unassembled WGS sequence"/>
</dbReference>
<dbReference type="Pfam" id="PF00069">
    <property type="entry name" value="Pkinase"/>
    <property type="match status" value="1"/>
</dbReference>
<keyword evidence="3" id="KW-1185">Reference proteome</keyword>
<feature type="domain" description="Protein kinase" evidence="1">
    <location>
        <begin position="1"/>
        <end position="254"/>
    </location>
</feature>
<dbReference type="Gene3D" id="1.10.510.10">
    <property type="entry name" value="Transferase(Phosphotransferase) domain 1"/>
    <property type="match status" value="1"/>
</dbReference>